<dbReference type="EMBL" id="JACGWM010000012">
    <property type="protein sequence ID" value="KAL0337606.1"/>
    <property type="molecule type" value="Genomic_DNA"/>
</dbReference>
<gene>
    <name evidence="1" type="ORF">Scaly_2035700</name>
</gene>
<reference evidence="1" key="2">
    <citation type="journal article" date="2024" name="Plant">
        <title>Genomic evolution and insights into agronomic trait innovations of Sesamum species.</title>
        <authorList>
            <person name="Miao H."/>
            <person name="Wang L."/>
            <person name="Qu L."/>
            <person name="Liu H."/>
            <person name="Sun Y."/>
            <person name="Le M."/>
            <person name="Wang Q."/>
            <person name="Wei S."/>
            <person name="Zheng Y."/>
            <person name="Lin W."/>
            <person name="Duan Y."/>
            <person name="Cao H."/>
            <person name="Xiong S."/>
            <person name="Wang X."/>
            <person name="Wei L."/>
            <person name="Li C."/>
            <person name="Ma Q."/>
            <person name="Ju M."/>
            <person name="Zhao R."/>
            <person name="Li G."/>
            <person name="Mu C."/>
            <person name="Tian Q."/>
            <person name="Mei H."/>
            <person name="Zhang T."/>
            <person name="Gao T."/>
            <person name="Zhang H."/>
        </authorList>
    </citation>
    <scope>NUCLEOTIDE SEQUENCE</scope>
    <source>
        <strain evidence="1">KEN8</strain>
    </source>
</reference>
<dbReference type="PANTHER" id="PTHR35121:SF4">
    <property type="entry name" value="SWIM-TYPE DOMAIN-CONTAINING PROTEIN"/>
    <property type="match status" value="1"/>
</dbReference>
<dbReference type="AlphaFoldDB" id="A0AAW2N281"/>
<reference evidence="1" key="1">
    <citation type="submission" date="2020-06" db="EMBL/GenBank/DDBJ databases">
        <authorList>
            <person name="Li T."/>
            <person name="Hu X."/>
            <person name="Zhang T."/>
            <person name="Song X."/>
            <person name="Zhang H."/>
            <person name="Dai N."/>
            <person name="Sheng W."/>
            <person name="Hou X."/>
            <person name="Wei L."/>
        </authorList>
    </citation>
    <scope>NUCLEOTIDE SEQUENCE</scope>
    <source>
        <strain evidence="1">KEN8</strain>
        <tissue evidence="1">Leaf</tissue>
    </source>
</reference>
<proteinExistence type="predicted"/>
<dbReference type="PANTHER" id="PTHR35121">
    <property type="entry name" value="HOMEODOMAIN PROTEIN 8, PUTATIVE-RELATED"/>
    <property type="match status" value="1"/>
</dbReference>
<organism evidence="1">
    <name type="scientific">Sesamum calycinum</name>
    <dbReference type="NCBI Taxonomy" id="2727403"/>
    <lineage>
        <taxon>Eukaryota</taxon>
        <taxon>Viridiplantae</taxon>
        <taxon>Streptophyta</taxon>
        <taxon>Embryophyta</taxon>
        <taxon>Tracheophyta</taxon>
        <taxon>Spermatophyta</taxon>
        <taxon>Magnoliopsida</taxon>
        <taxon>eudicotyledons</taxon>
        <taxon>Gunneridae</taxon>
        <taxon>Pentapetalae</taxon>
        <taxon>asterids</taxon>
        <taxon>lamiids</taxon>
        <taxon>Lamiales</taxon>
        <taxon>Pedaliaceae</taxon>
        <taxon>Sesamum</taxon>
    </lineage>
</organism>
<protein>
    <submittedName>
        <fullName evidence="1">Uncharacterized protein</fullName>
    </submittedName>
</protein>
<comment type="caution">
    <text evidence="1">The sequence shown here is derived from an EMBL/GenBank/DDBJ whole genome shotgun (WGS) entry which is preliminary data.</text>
</comment>
<evidence type="ECO:0000313" key="1">
    <source>
        <dbReference type="EMBL" id="KAL0337606.1"/>
    </source>
</evidence>
<sequence>MATGAAIFMSRCVFDGCLQMRDTDLERRPYHRNCKCALHKTKADCPHSAAAQRRRNVSFPTKQFTNERSFSVSTSATSSRSYYVGNPLPVVRVDHAVESDVER</sequence>
<name>A0AAW2N281_9LAMI</name>
<accession>A0AAW2N281</accession>